<dbReference type="Gene3D" id="1.10.3720.10">
    <property type="entry name" value="MetI-like"/>
    <property type="match status" value="1"/>
</dbReference>
<feature type="transmembrane region" description="Helical" evidence="7">
    <location>
        <begin position="181"/>
        <end position="200"/>
    </location>
</feature>
<dbReference type="InterPro" id="IPR035906">
    <property type="entry name" value="MetI-like_sf"/>
</dbReference>
<dbReference type="GO" id="GO:0005886">
    <property type="term" value="C:plasma membrane"/>
    <property type="evidence" value="ECO:0007669"/>
    <property type="project" value="UniProtKB-SubCell"/>
</dbReference>
<dbReference type="SUPFAM" id="SSF161098">
    <property type="entry name" value="MetI-like"/>
    <property type="match status" value="1"/>
</dbReference>
<evidence type="ECO:0000256" key="3">
    <source>
        <dbReference type="ARBA" id="ARBA00022475"/>
    </source>
</evidence>
<feature type="transmembrane region" description="Helical" evidence="7">
    <location>
        <begin position="36"/>
        <end position="57"/>
    </location>
</feature>
<gene>
    <name evidence="9" type="ORF">FHS18_005283</name>
</gene>
<dbReference type="PROSITE" id="PS50928">
    <property type="entry name" value="ABC_TM1"/>
    <property type="match status" value="1"/>
</dbReference>
<evidence type="ECO:0000256" key="5">
    <source>
        <dbReference type="ARBA" id="ARBA00022989"/>
    </source>
</evidence>
<evidence type="ECO:0000259" key="8">
    <source>
        <dbReference type="PROSITE" id="PS50928"/>
    </source>
</evidence>
<protein>
    <submittedName>
        <fullName evidence="9">sn-glycerol 3-phosphate transport system permease protein</fullName>
    </submittedName>
</protein>
<keyword evidence="6 7" id="KW-0472">Membrane</keyword>
<dbReference type="GO" id="GO:0055085">
    <property type="term" value="P:transmembrane transport"/>
    <property type="evidence" value="ECO:0007669"/>
    <property type="project" value="InterPro"/>
</dbReference>
<dbReference type="CDD" id="cd06261">
    <property type="entry name" value="TM_PBP2"/>
    <property type="match status" value="1"/>
</dbReference>
<comment type="caution">
    <text evidence="9">The sequence shown here is derived from an EMBL/GenBank/DDBJ whole genome shotgun (WGS) entry which is preliminary data.</text>
</comment>
<keyword evidence="3" id="KW-1003">Cell membrane</keyword>
<feature type="transmembrane region" description="Helical" evidence="7">
    <location>
        <begin position="133"/>
        <end position="154"/>
    </location>
</feature>
<evidence type="ECO:0000256" key="1">
    <source>
        <dbReference type="ARBA" id="ARBA00004651"/>
    </source>
</evidence>
<name>A0A7W5B2D1_9BACL</name>
<dbReference type="PANTHER" id="PTHR30193:SF37">
    <property type="entry name" value="INNER MEMBRANE ABC TRANSPORTER PERMEASE PROTEIN YCJO"/>
    <property type="match status" value="1"/>
</dbReference>
<dbReference type="EMBL" id="JACHXK010000017">
    <property type="protein sequence ID" value="MBB3113180.1"/>
    <property type="molecule type" value="Genomic_DNA"/>
</dbReference>
<dbReference type="RefSeq" id="WP_183603280.1">
    <property type="nucleotide sequence ID" value="NZ_JACHXK010000017.1"/>
</dbReference>
<keyword evidence="10" id="KW-1185">Reference proteome</keyword>
<dbReference type="Proteomes" id="UP000570361">
    <property type="component" value="Unassembled WGS sequence"/>
</dbReference>
<accession>A0A7W5B2D1</accession>
<feature type="transmembrane region" description="Helical" evidence="7">
    <location>
        <begin position="233"/>
        <end position="252"/>
    </location>
</feature>
<evidence type="ECO:0000256" key="7">
    <source>
        <dbReference type="RuleBase" id="RU363032"/>
    </source>
</evidence>
<dbReference type="PANTHER" id="PTHR30193">
    <property type="entry name" value="ABC TRANSPORTER PERMEASE PROTEIN"/>
    <property type="match status" value="1"/>
</dbReference>
<dbReference type="Pfam" id="PF00528">
    <property type="entry name" value="BPD_transp_1"/>
    <property type="match status" value="1"/>
</dbReference>
<dbReference type="InterPro" id="IPR000515">
    <property type="entry name" value="MetI-like"/>
</dbReference>
<organism evidence="9 10">
    <name type="scientific">Paenibacillus phyllosphaerae</name>
    <dbReference type="NCBI Taxonomy" id="274593"/>
    <lineage>
        <taxon>Bacteria</taxon>
        <taxon>Bacillati</taxon>
        <taxon>Bacillota</taxon>
        <taxon>Bacilli</taxon>
        <taxon>Bacillales</taxon>
        <taxon>Paenibacillaceae</taxon>
        <taxon>Paenibacillus</taxon>
    </lineage>
</organism>
<feature type="domain" description="ABC transmembrane type-1" evidence="8">
    <location>
        <begin position="92"/>
        <end position="308"/>
    </location>
</feature>
<dbReference type="InterPro" id="IPR051393">
    <property type="entry name" value="ABC_transporter_permease"/>
</dbReference>
<comment type="subcellular location">
    <subcellularLocation>
        <location evidence="1 7">Cell membrane</location>
        <topology evidence="1 7">Multi-pass membrane protein</topology>
    </subcellularLocation>
</comment>
<evidence type="ECO:0000256" key="6">
    <source>
        <dbReference type="ARBA" id="ARBA00023136"/>
    </source>
</evidence>
<keyword evidence="4 7" id="KW-0812">Transmembrane</keyword>
<evidence type="ECO:0000313" key="10">
    <source>
        <dbReference type="Proteomes" id="UP000570361"/>
    </source>
</evidence>
<reference evidence="9 10" key="1">
    <citation type="submission" date="2020-08" db="EMBL/GenBank/DDBJ databases">
        <title>Genomic Encyclopedia of Type Strains, Phase III (KMG-III): the genomes of soil and plant-associated and newly described type strains.</title>
        <authorList>
            <person name="Whitman W."/>
        </authorList>
    </citation>
    <scope>NUCLEOTIDE SEQUENCE [LARGE SCALE GENOMIC DNA]</scope>
    <source>
        <strain evidence="9 10">CECT 5862</strain>
    </source>
</reference>
<dbReference type="AlphaFoldDB" id="A0A7W5B2D1"/>
<keyword evidence="5 7" id="KW-1133">Transmembrane helix</keyword>
<evidence type="ECO:0000313" key="9">
    <source>
        <dbReference type="EMBL" id="MBB3113180.1"/>
    </source>
</evidence>
<evidence type="ECO:0000256" key="2">
    <source>
        <dbReference type="ARBA" id="ARBA00022448"/>
    </source>
</evidence>
<feature type="transmembrane region" description="Helical" evidence="7">
    <location>
        <begin position="292"/>
        <end position="312"/>
    </location>
</feature>
<proteinExistence type="inferred from homology"/>
<feature type="transmembrane region" description="Helical" evidence="7">
    <location>
        <begin position="102"/>
        <end position="121"/>
    </location>
</feature>
<sequence length="319" mass="35724">MQPSEGRLPASWRQAGRRKLAVRQTSRRRMQLRENVIGYAMLVPSLLLFAVFLFYPLGKSMYLSLHLTDPRGRIAAYVGFENFTALLTSDAFWNSLRVTGLFTLYTVIPGLVLGLVLAALTSRPRRGMRAFQLVFSMPVALSIGTAAVIWMMLFHPTMGMLNYWLSLAGLAPIQWLTDPKWALISISIMTVWMNSGFNYIMLHSGLQSIREDILESATIDGAGPVTLFVRIKLPLLSPVLFFLTVVSIMHAFQSFGQSHILTKGGPAGSTEVFVYSIYKEAFVNYQLGTGSAMSLVLFMLLLILTLIQFLVLEKKVHYQ</sequence>
<evidence type="ECO:0000256" key="4">
    <source>
        <dbReference type="ARBA" id="ARBA00022692"/>
    </source>
</evidence>
<keyword evidence="2 7" id="KW-0813">Transport</keyword>
<comment type="similarity">
    <text evidence="7">Belongs to the binding-protein-dependent transport system permease family.</text>
</comment>